<evidence type="ECO:0000256" key="2">
    <source>
        <dbReference type="ARBA" id="ARBA00022679"/>
    </source>
</evidence>
<keyword evidence="3" id="KW-0012">Acyltransferase</keyword>
<feature type="domain" description="Thiolase N-terminal" evidence="4">
    <location>
        <begin position="6"/>
        <end position="82"/>
    </location>
</feature>
<keyword evidence="6" id="KW-1185">Reference proteome</keyword>
<evidence type="ECO:0000256" key="1">
    <source>
        <dbReference type="ARBA" id="ARBA00010982"/>
    </source>
</evidence>
<dbReference type="Pfam" id="PF00108">
    <property type="entry name" value="Thiolase_N"/>
    <property type="match status" value="1"/>
</dbReference>
<protein>
    <recommendedName>
        <fullName evidence="4">Thiolase N-terminal domain-containing protein</fullName>
    </recommendedName>
</protein>
<name>A0ABQ0D460_9HELI</name>
<dbReference type="EMBL" id="BAAFHN010000024">
    <property type="protein sequence ID" value="GAB0173131.1"/>
    <property type="molecule type" value="Genomic_DNA"/>
</dbReference>
<evidence type="ECO:0000256" key="3">
    <source>
        <dbReference type="ARBA" id="ARBA00023315"/>
    </source>
</evidence>
<dbReference type="InterPro" id="IPR020616">
    <property type="entry name" value="Thiolase_N"/>
</dbReference>
<sequence>MVTEWDTQTHDSMIKDGLWCAINDYHMGITAENLAKQYKISRQEQDEYSLYSQIKASRAIQEGKFKNEILPLRVLNKRRKLILVKMSLFVKIAI</sequence>
<evidence type="ECO:0000259" key="4">
    <source>
        <dbReference type="Pfam" id="PF00108"/>
    </source>
</evidence>
<proteinExistence type="inferred from homology"/>
<comment type="caution">
    <text evidence="5">The sequence shown here is derived from an EMBL/GenBank/DDBJ whole genome shotgun (WGS) entry which is preliminary data.</text>
</comment>
<comment type="similarity">
    <text evidence="1">Belongs to the thiolase-like superfamily. Thiolase family.</text>
</comment>
<dbReference type="PANTHER" id="PTHR18919">
    <property type="entry name" value="ACETYL-COA C-ACYLTRANSFERASE"/>
    <property type="match status" value="1"/>
</dbReference>
<keyword evidence="2" id="KW-0808">Transferase</keyword>
<accession>A0ABQ0D460</accession>
<dbReference type="Proteomes" id="UP001562457">
    <property type="component" value="Unassembled WGS sequence"/>
</dbReference>
<gene>
    <name evidence="5" type="ORF">NHP164001_11470</name>
</gene>
<evidence type="ECO:0000313" key="6">
    <source>
        <dbReference type="Proteomes" id="UP001562457"/>
    </source>
</evidence>
<organism evidence="5 6">
    <name type="scientific">Helicobacter trogontum</name>
    <dbReference type="NCBI Taxonomy" id="50960"/>
    <lineage>
        <taxon>Bacteria</taxon>
        <taxon>Pseudomonadati</taxon>
        <taxon>Campylobacterota</taxon>
        <taxon>Epsilonproteobacteria</taxon>
        <taxon>Campylobacterales</taxon>
        <taxon>Helicobacteraceae</taxon>
        <taxon>Helicobacter</taxon>
    </lineage>
</organism>
<dbReference type="InterPro" id="IPR016039">
    <property type="entry name" value="Thiolase-like"/>
</dbReference>
<evidence type="ECO:0000313" key="5">
    <source>
        <dbReference type="EMBL" id="GAB0173131.1"/>
    </source>
</evidence>
<dbReference type="SUPFAM" id="SSF53901">
    <property type="entry name" value="Thiolase-like"/>
    <property type="match status" value="1"/>
</dbReference>
<dbReference type="PANTHER" id="PTHR18919:SF107">
    <property type="entry name" value="ACETYL-COA ACETYLTRANSFERASE, CYTOSOLIC"/>
    <property type="match status" value="1"/>
</dbReference>
<reference evidence="5 6" key="1">
    <citation type="submission" date="2024-06" db="EMBL/GenBank/DDBJ databases">
        <title>Draft genome sequence of Helicobacter trogontum NHP16-4001.</title>
        <authorList>
            <person name="Rimbara E."/>
            <person name="Suzuki M."/>
        </authorList>
    </citation>
    <scope>NUCLEOTIDE SEQUENCE [LARGE SCALE GENOMIC DNA]</scope>
    <source>
        <strain evidence="5 6">NHP16-4001</strain>
    </source>
</reference>
<dbReference type="Gene3D" id="3.40.47.10">
    <property type="match status" value="1"/>
</dbReference>